<name>K2RL59_MACPH</name>
<sequence>MPEPVFFSLTREISPPPPKGRRKRYAARNQQDGDSSAPPPPALAAVEAGEAQVRDHLAYFSAHLAARSRPVLGTSPPRMSIEEFKALYQRNQDRHGRHFVVHQHNHPVAGVHYDLRLQFSRTSCVSWAIPYGLPGNAGSRRQGRMAVETRVHCLWAYIRLRLHGTRLPQGYTVTLRLPPDNNIVRQPRGLKRKRRRADPSSGRAKGGSQSSDEQDSRGGDSADLEESAVAAAASDDENGDDARIREENAYTGATNSIGSVHQRRWHLSLDKANSGFVKVRTGDGRGVWRRRRRDGGDDDSPAGFEAFFVGGVEVERSVVTGRLSEEIMADEGVQGFVARKMWRPVLD</sequence>
<dbReference type="VEuPathDB" id="FungiDB:MPH_07352"/>
<dbReference type="AlphaFoldDB" id="K2RL59"/>
<comment type="caution">
    <text evidence="3">The sequence shown here is derived from an EMBL/GenBank/DDBJ whole genome shotgun (WGS) entry which is preliminary data.</text>
</comment>
<reference evidence="3 4" key="1">
    <citation type="journal article" date="2012" name="BMC Genomics">
        <title>Tools to kill: Genome of one of the most destructive plant pathogenic fungi Macrophomina phaseolina.</title>
        <authorList>
            <person name="Islam M.S."/>
            <person name="Haque M.S."/>
            <person name="Islam M.M."/>
            <person name="Emdad E.M."/>
            <person name="Halim A."/>
            <person name="Hossen Q.M.M."/>
            <person name="Hossain M.Z."/>
            <person name="Ahmed B."/>
            <person name="Rahim S."/>
            <person name="Rahman M.S."/>
            <person name="Alam M.M."/>
            <person name="Hou S."/>
            <person name="Wan X."/>
            <person name="Saito J.A."/>
            <person name="Alam M."/>
        </authorList>
    </citation>
    <scope>NUCLEOTIDE SEQUENCE [LARGE SCALE GENOMIC DNA]</scope>
    <source>
        <strain evidence="3 4">MS6</strain>
    </source>
</reference>
<feature type="region of interest" description="Disordered" evidence="1">
    <location>
        <begin position="1"/>
        <end position="42"/>
    </location>
</feature>
<feature type="domain" description="DNA ligase D 3'-phosphoesterase" evidence="2">
    <location>
        <begin position="102"/>
        <end position="155"/>
    </location>
</feature>
<accession>K2RL59</accession>
<evidence type="ECO:0000256" key="1">
    <source>
        <dbReference type="SAM" id="MobiDB-lite"/>
    </source>
</evidence>
<dbReference type="HOGENOM" id="CLU_040687_0_0_1"/>
<dbReference type="InterPro" id="IPR014144">
    <property type="entry name" value="LigD_PE_domain"/>
</dbReference>
<protein>
    <recommendedName>
        <fullName evidence="2">DNA ligase D 3'-phosphoesterase domain-containing protein</fullName>
    </recommendedName>
</protein>
<proteinExistence type="predicted"/>
<dbReference type="InParanoid" id="K2RL59"/>
<evidence type="ECO:0000313" key="4">
    <source>
        <dbReference type="Proteomes" id="UP000007129"/>
    </source>
</evidence>
<dbReference type="PANTHER" id="PTHR39465">
    <property type="entry name" value="DNA LIGASE D, 3'-PHOSPHOESTERASE DOMAIN"/>
    <property type="match status" value="1"/>
</dbReference>
<dbReference type="Proteomes" id="UP000007129">
    <property type="component" value="Unassembled WGS sequence"/>
</dbReference>
<organism evidence="3 4">
    <name type="scientific">Macrophomina phaseolina (strain MS6)</name>
    <name type="common">Charcoal rot fungus</name>
    <dbReference type="NCBI Taxonomy" id="1126212"/>
    <lineage>
        <taxon>Eukaryota</taxon>
        <taxon>Fungi</taxon>
        <taxon>Dikarya</taxon>
        <taxon>Ascomycota</taxon>
        <taxon>Pezizomycotina</taxon>
        <taxon>Dothideomycetes</taxon>
        <taxon>Dothideomycetes incertae sedis</taxon>
        <taxon>Botryosphaeriales</taxon>
        <taxon>Botryosphaeriaceae</taxon>
        <taxon>Macrophomina</taxon>
    </lineage>
</organism>
<dbReference type="EMBL" id="AHHD01000298">
    <property type="protein sequence ID" value="EKG15428.1"/>
    <property type="molecule type" value="Genomic_DNA"/>
</dbReference>
<evidence type="ECO:0000313" key="3">
    <source>
        <dbReference type="EMBL" id="EKG15428.1"/>
    </source>
</evidence>
<dbReference type="OrthoDB" id="2588098at2759"/>
<gene>
    <name evidence="3" type="ORF">MPH_07352</name>
</gene>
<dbReference type="eggNOG" id="ENOG502SF29">
    <property type="taxonomic scope" value="Eukaryota"/>
</dbReference>
<evidence type="ECO:0000259" key="2">
    <source>
        <dbReference type="Pfam" id="PF13298"/>
    </source>
</evidence>
<dbReference type="Pfam" id="PF13298">
    <property type="entry name" value="LigD_N"/>
    <property type="match status" value="1"/>
</dbReference>
<dbReference type="PANTHER" id="PTHR39465:SF1">
    <property type="entry name" value="DNA LIGASE D 3'-PHOSPHOESTERASE DOMAIN-CONTAINING PROTEIN"/>
    <property type="match status" value="1"/>
</dbReference>
<feature type="region of interest" description="Disordered" evidence="1">
    <location>
        <begin position="172"/>
        <end position="241"/>
    </location>
</feature>